<dbReference type="Proteomes" id="UP001408356">
    <property type="component" value="Unassembled WGS sequence"/>
</dbReference>
<gene>
    <name evidence="2" type="ORF">SUNI508_03662</name>
</gene>
<comment type="caution">
    <text evidence="2">The sequence shown here is derived from an EMBL/GenBank/DDBJ whole genome shotgun (WGS) entry which is preliminary data.</text>
</comment>
<name>A0ABR2VB91_9PEZI</name>
<proteinExistence type="inferred from homology"/>
<dbReference type="InterPro" id="IPR044053">
    <property type="entry name" value="AsaB-like"/>
</dbReference>
<reference evidence="2 3" key="1">
    <citation type="journal article" date="2024" name="J. Plant Pathol.">
        <title>Sequence and assembly of the genome of Seiridium unicorne, isolate CBS 538.82, causal agent of cypress canker disease.</title>
        <authorList>
            <person name="Scali E."/>
            <person name="Rocca G.D."/>
            <person name="Danti R."/>
            <person name="Garbelotto M."/>
            <person name="Barberini S."/>
            <person name="Baroncelli R."/>
            <person name="Emiliani G."/>
        </authorList>
    </citation>
    <scope>NUCLEOTIDE SEQUENCE [LARGE SCALE GENOMIC DNA]</scope>
    <source>
        <strain evidence="2 3">BM-138-508</strain>
    </source>
</reference>
<evidence type="ECO:0000313" key="2">
    <source>
        <dbReference type="EMBL" id="KAK9424174.1"/>
    </source>
</evidence>
<dbReference type="NCBIfam" id="NF041278">
    <property type="entry name" value="CmcJ_NvfI_EfuI"/>
    <property type="match status" value="1"/>
</dbReference>
<organism evidence="2 3">
    <name type="scientific">Seiridium unicorne</name>
    <dbReference type="NCBI Taxonomy" id="138068"/>
    <lineage>
        <taxon>Eukaryota</taxon>
        <taxon>Fungi</taxon>
        <taxon>Dikarya</taxon>
        <taxon>Ascomycota</taxon>
        <taxon>Pezizomycotina</taxon>
        <taxon>Sordariomycetes</taxon>
        <taxon>Xylariomycetidae</taxon>
        <taxon>Amphisphaeriales</taxon>
        <taxon>Sporocadaceae</taxon>
        <taxon>Seiridium</taxon>
    </lineage>
</organism>
<comment type="similarity">
    <text evidence="1">Belongs to the asaB hydroxylase/desaturase family.</text>
</comment>
<sequence length="288" mass="32109">MTACVLRFAVPPERLGHDVARYMEPAIGPTWPQETHQVILQDLKPELQNAENIRPLEEQLESRGFAVLKNKSKTLGSLESQADWNAAYLEETAQMIKDELGADEVFIWNSVTRSADPEVNTPYGTNHFQEKAIKGLQFGTMIRPAASGVHVDQDASNSRRMCQGAAGDDVFEKFSRVQQINIWRPLKGPVTSKPLAVCDGASLPDKSQSIHMGVFGTRVIIHHDDSQKWYYIKRQEADEAYILKIYDSQVLDGQAKYSPHSGVESLNGADGPEVPRESIEVRAVACYL</sequence>
<evidence type="ECO:0000313" key="3">
    <source>
        <dbReference type="Proteomes" id="UP001408356"/>
    </source>
</evidence>
<evidence type="ECO:0000256" key="1">
    <source>
        <dbReference type="ARBA" id="ARBA00023604"/>
    </source>
</evidence>
<dbReference type="PANTHER" id="PTHR34598:SF3">
    <property type="entry name" value="OXIDOREDUCTASE AN1597"/>
    <property type="match status" value="1"/>
</dbReference>
<accession>A0ABR2VB91</accession>
<dbReference type="EMBL" id="JARVKF010000046">
    <property type="protein sequence ID" value="KAK9424174.1"/>
    <property type="molecule type" value="Genomic_DNA"/>
</dbReference>
<protein>
    <submittedName>
        <fullName evidence="2">Uncharacterized protein</fullName>
    </submittedName>
</protein>
<keyword evidence="3" id="KW-1185">Reference proteome</keyword>
<dbReference type="PANTHER" id="PTHR34598">
    <property type="entry name" value="BLL6449 PROTEIN"/>
    <property type="match status" value="1"/>
</dbReference>